<sequence>MADEQHEWLDADAAESLLRGESVEPVDDHAVTEARKLRAALLALRTPAAPDDELPGEEAALAAFREASRNGKRAGAPAGPAGAHDLHAVRIGASPASPVRRRPRWTRPVRYGLAVSLAGCALGGVAVAGGTGMLAVPFIGHGSPVPATSVSAAASPEELGAEVPDSGEPSPVPSVPPRSSSPPAPSDLPDTGTHDGDGHTGQDGDGARDRADGGAQDDGAEDSQDGTDGRRTPERSPAEVYRKSLKACRAYREDTLSREEESRLLELADGETNLDRFCDRLLGVDDRDGDDGRSDDKGEDGGKDGDGGEGGGGSLPSITFRTPSAGNGQDDVPKDRDTSGPTSGSTASSSSTYSPVTR</sequence>
<dbReference type="Proteomes" id="UP001224433">
    <property type="component" value="Chromosome"/>
</dbReference>
<feature type="compositionally biased region" description="Pro residues" evidence="1">
    <location>
        <begin position="170"/>
        <end position="186"/>
    </location>
</feature>
<evidence type="ECO:0000313" key="3">
    <source>
        <dbReference type="EMBL" id="WLQ64575.1"/>
    </source>
</evidence>
<dbReference type="RefSeq" id="WP_306103582.1">
    <property type="nucleotide sequence ID" value="NZ_CP120983.1"/>
</dbReference>
<evidence type="ECO:0000313" key="4">
    <source>
        <dbReference type="Proteomes" id="UP001224433"/>
    </source>
</evidence>
<protein>
    <recommendedName>
        <fullName evidence="5">Extensin</fullName>
    </recommendedName>
</protein>
<evidence type="ECO:0000256" key="2">
    <source>
        <dbReference type="SAM" id="Phobius"/>
    </source>
</evidence>
<keyword evidence="2" id="KW-0812">Transmembrane</keyword>
<keyword evidence="2" id="KW-0472">Membrane</keyword>
<feature type="region of interest" description="Disordered" evidence="1">
    <location>
        <begin position="148"/>
        <end position="358"/>
    </location>
</feature>
<name>A0ABY9JA83_9ACTN</name>
<reference evidence="3 4" key="1">
    <citation type="submission" date="2023-03" db="EMBL/GenBank/DDBJ databases">
        <title>Isolation and description of six Streptomyces strains from soil environments, able to metabolize different microbial glucans.</title>
        <authorList>
            <person name="Widen T."/>
            <person name="Larsbrink J."/>
        </authorList>
    </citation>
    <scope>NUCLEOTIDE SEQUENCE [LARGE SCALE GENOMIC DNA]</scope>
    <source>
        <strain evidence="3 4">Alt3</strain>
    </source>
</reference>
<keyword evidence="4" id="KW-1185">Reference proteome</keyword>
<keyword evidence="2" id="KW-1133">Transmembrane helix</keyword>
<organism evidence="3 4">
    <name type="scientific">Streptomyces glycanivorans</name>
    <dbReference type="NCBI Taxonomy" id="3033808"/>
    <lineage>
        <taxon>Bacteria</taxon>
        <taxon>Bacillati</taxon>
        <taxon>Actinomycetota</taxon>
        <taxon>Actinomycetes</taxon>
        <taxon>Kitasatosporales</taxon>
        <taxon>Streptomycetaceae</taxon>
        <taxon>Streptomyces</taxon>
    </lineage>
</organism>
<accession>A0ABY9JA83</accession>
<dbReference type="EMBL" id="CP120983">
    <property type="protein sequence ID" value="WLQ64575.1"/>
    <property type="molecule type" value="Genomic_DNA"/>
</dbReference>
<evidence type="ECO:0008006" key="5">
    <source>
        <dbReference type="Google" id="ProtNLM"/>
    </source>
</evidence>
<evidence type="ECO:0000256" key="1">
    <source>
        <dbReference type="SAM" id="MobiDB-lite"/>
    </source>
</evidence>
<feature type="compositionally biased region" description="Basic and acidic residues" evidence="1">
    <location>
        <begin position="250"/>
        <end position="266"/>
    </location>
</feature>
<gene>
    <name evidence="3" type="ORF">P8A20_13660</name>
</gene>
<feature type="compositionally biased region" description="Low complexity" evidence="1">
    <location>
        <begin position="339"/>
        <end position="358"/>
    </location>
</feature>
<feature type="compositionally biased region" description="Basic and acidic residues" evidence="1">
    <location>
        <begin position="273"/>
        <end position="306"/>
    </location>
</feature>
<feature type="compositionally biased region" description="Basic and acidic residues" evidence="1">
    <location>
        <begin position="192"/>
        <end position="212"/>
    </location>
</feature>
<feature type="region of interest" description="Disordered" evidence="1">
    <location>
        <begin position="1"/>
        <end position="26"/>
    </location>
</feature>
<feature type="transmembrane region" description="Helical" evidence="2">
    <location>
        <begin position="111"/>
        <end position="139"/>
    </location>
</feature>
<feature type="compositionally biased region" description="Polar residues" evidence="1">
    <location>
        <begin position="316"/>
        <end position="327"/>
    </location>
</feature>
<feature type="compositionally biased region" description="Basic and acidic residues" evidence="1">
    <location>
        <begin position="227"/>
        <end position="242"/>
    </location>
</feature>
<proteinExistence type="predicted"/>